<dbReference type="PANTHER" id="PTHR11662:SF285">
    <property type="entry name" value="HEXURONATE TRANSPORTER"/>
    <property type="match status" value="1"/>
</dbReference>
<proteinExistence type="predicted"/>
<dbReference type="InterPro" id="IPR050382">
    <property type="entry name" value="MFS_Na/Anion_cotransporter"/>
</dbReference>
<evidence type="ECO:0000259" key="6">
    <source>
        <dbReference type="PROSITE" id="PS50850"/>
    </source>
</evidence>
<keyword evidence="8" id="KW-1185">Reference proteome</keyword>
<evidence type="ECO:0000256" key="1">
    <source>
        <dbReference type="ARBA" id="ARBA00004141"/>
    </source>
</evidence>
<dbReference type="InterPro" id="IPR020846">
    <property type="entry name" value="MFS_dom"/>
</dbReference>
<feature type="transmembrane region" description="Helical" evidence="5">
    <location>
        <begin position="67"/>
        <end position="91"/>
    </location>
</feature>
<evidence type="ECO:0000256" key="3">
    <source>
        <dbReference type="ARBA" id="ARBA00022989"/>
    </source>
</evidence>
<evidence type="ECO:0000313" key="8">
    <source>
        <dbReference type="Proteomes" id="UP001056937"/>
    </source>
</evidence>
<feature type="transmembrane region" description="Helical" evidence="5">
    <location>
        <begin position="154"/>
        <end position="177"/>
    </location>
</feature>
<keyword evidence="4 5" id="KW-0472">Membrane</keyword>
<accession>A0ABY4XD71</accession>
<feature type="transmembrane region" description="Helical" evidence="5">
    <location>
        <begin position="198"/>
        <end position="218"/>
    </location>
</feature>
<dbReference type="Gene3D" id="1.20.1250.20">
    <property type="entry name" value="MFS general substrate transporter like domains"/>
    <property type="match status" value="2"/>
</dbReference>
<feature type="transmembrane region" description="Helical" evidence="5">
    <location>
        <begin position="238"/>
        <end position="257"/>
    </location>
</feature>
<keyword evidence="2 5" id="KW-0812">Transmembrane</keyword>
<dbReference type="SUPFAM" id="SSF103473">
    <property type="entry name" value="MFS general substrate transporter"/>
    <property type="match status" value="1"/>
</dbReference>
<gene>
    <name evidence="7" type="ORF">LHA26_17255</name>
</gene>
<organism evidence="7 8">
    <name type="scientific">Sphingomonas morindae</name>
    <dbReference type="NCBI Taxonomy" id="1541170"/>
    <lineage>
        <taxon>Bacteria</taxon>
        <taxon>Pseudomonadati</taxon>
        <taxon>Pseudomonadota</taxon>
        <taxon>Alphaproteobacteria</taxon>
        <taxon>Sphingomonadales</taxon>
        <taxon>Sphingomonadaceae</taxon>
        <taxon>Sphingomonas</taxon>
    </lineage>
</organism>
<evidence type="ECO:0000313" key="7">
    <source>
        <dbReference type="EMBL" id="USI74919.1"/>
    </source>
</evidence>
<feature type="transmembrane region" description="Helical" evidence="5">
    <location>
        <begin position="358"/>
        <end position="379"/>
    </location>
</feature>
<keyword evidence="3 5" id="KW-1133">Transmembrane helix</keyword>
<dbReference type="InterPro" id="IPR036259">
    <property type="entry name" value="MFS_trans_sf"/>
</dbReference>
<comment type="subcellular location">
    <subcellularLocation>
        <location evidence="1">Membrane</location>
        <topology evidence="1">Multi-pass membrane protein</topology>
    </subcellularLocation>
</comment>
<feature type="domain" description="Major facilitator superfamily (MFS) profile" evidence="6">
    <location>
        <begin position="1"/>
        <end position="385"/>
    </location>
</feature>
<reference evidence="7" key="1">
    <citation type="journal article" date="2022" name="Toxins">
        <title>Genomic Analysis of Sphingopyxis sp. USTB-05 for Biodegrading Cyanobacterial Hepatotoxins.</title>
        <authorList>
            <person name="Liu C."/>
            <person name="Xu Q."/>
            <person name="Zhao Z."/>
            <person name="Zhang H."/>
            <person name="Liu X."/>
            <person name="Yin C."/>
            <person name="Liu Y."/>
            <person name="Yan H."/>
        </authorList>
    </citation>
    <scope>NUCLEOTIDE SEQUENCE</scope>
    <source>
        <strain evidence="7">NBD5</strain>
    </source>
</reference>
<dbReference type="InterPro" id="IPR011701">
    <property type="entry name" value="MFS"/>
</dbReference>
<feature type="transmembrane region" description="Helical" evidence="5">
    <location>
        <begin position="39"/>
        <end position="58"/>
    </location>
</feature>
<dbReference type="Proteomes" id="UP001056937">
    <property type="component" value="Chromosome 2"/>
</dbReference>
<feature type="transmembrane region" description="Helical" evidence="5">
    <location>
        <begin position="326"/>
        <end position="346"/>
    </location>
</feature>
<dbReference type="PROSITE" id="PS50850">
    <property type="entry name" value="MFS"/>
    <property type="match status" value="1"/>
</dbReference>
<dbReference type="PANTHER" id="PTHR11662">
    <property type="entry name" value="SOLUTE CARRIER FAMILY 17"/>
    <property type="match status" value="1"/>
</dbReference>
<dbReference type="EMBL" id="CP084931">
    <property type="protein sequence ID" value="USI74919.1"/>
    <property type="molecule type" value="Genomic_DNA"/>
</dbReference>
<evidence type="ECO:0000256" key="2">
    <source>
        <dbReference type="ARBA" id="ARBA00022692"/>
    </source>
</evidence>
<dbReference type="Pfam" id="PF07690">
    <property type="entry name" value="MFS_1"/>
    <property type="match status" value="1"/>
</dbReference>
<protein>
    <submittedName>
        <fullName evidence="7">MFS transporter</fullName>
    </submittedName>
</protein>
<sequence length="392" mass="40696">MALAFAAIILNYVDRQMLALLKPSLQAEFGWSERAYGHMASAFQFASALAFLGAGWLIDRLGLRRGFALGVATWSLAAMAHALVASVAGFIGVRALLGAAEAIGTPAQVKTAATYFPERQRTLMLGIGNMASNLGAVAAPLAIPPLALAFGWRAAFLLAGGLGLVWVTAWLAVPAPAPVARPPAETARRPALRADRRLAALIAAKMFSDNVWWFLLFFTPDLFHRRFGLSQGALGAPVALVYAMAALGALAGGWFPARLRARGVSLDRARKAPMLACALLILAAPAVLLTASPWAGAALLGLALFAHQGFSTNVFALATDLFAPDLVGRAIGIAAFAGNLAGMAMIEAAGWSLDRGHGYAPLLIATGGSYLIGLALVQLCVPRLAPAPPTAG</sequence>
<name>A0ABY4XD71_9SPHN</name>
<evidence type="ECO:0000256" key="5">
    <source>
        <dbReference type="SAM" id="Phobius"/>
    </source>
</evidence>
<evidence type="ECO:0000256" key="4">
    <source>
        <dbReference type="ARBA" id="ARBA00023136"/>
    </source>
</evidence>
<feature type="transmembrane region" description="Helical" evidence="5">
    <location>
        <begin position="278"/>
        <end position="306"/>
    </location>
</feature>
<dbReference type="RefSeq" id="WP_252168734.1">
    <property type="nucleotide sequence ID" value="NZ_CP084931.1"/>
</dbReference>